<evidence type="ECO:0000313" key="3">
    <source>
        <dbReference type="Proteomes" id="UP000533429"/>
    </source>
</evidence>
<keyword evidence="1" id="KW-0812">Transmembrane</keyword>
<accession>A0A850QQV5</accession>
<feature type="transmembrane region" description="Helical" evidence="1">
    <location>
        <begin position="7"/>
        <end position="28"/>
    </location>
</feature>
<dbReference type="AlphaFoldDB" id="A0A850QQV5"/>
<evidence type="ECO:0000256" key="1">
    <source>
        <dbReference type="SAM" id="Phobius"/>
    </source>
</evidence>
<dbReference type="Proteomes" id="UP000533429">
    <property type="component" value="Unassembled WGS sequence"/>
</dbReference>
<reference evidence="2 3" key="1">
    <citation type="submission" date="2020-06" db="EMBL/GenBank/DDBJ databases">
        <title>Photobacterium damselae subsp. damselae comparative genomics.</title>
        <authorList>
            <person name="Osorio C.R."/>
        </authorList>
    </citation>
    <scope>NUCLEOTIDE SEQUENCE [LARGE SCALE GENOMIC DNA]</scope>
    <source>
        <strain evidence="2 3">TW250/03</strain>
    </source>
</reference>
<sequence>MQSINDFLSCLVNICTIFGTVFAFYVYYNWKNNEISKYRVNCLMNIAINLERLDKLVSKMFSECVIAERNGIKTVRLYYKEKADLIIDANNLIENIDSLLSNYRTININDRYKDGVDDPNVDVYTIFFVKRLFNFIGADGYIEFFNGELKFSNGDYNTNTFGFCSSFVELSLNFSYQYKIVNDDITEIIKRY</sequence>
<name>A0A850QQV5_PHODD</name>
<dbReference type="EMBL" id="JABXOR010000771">
    <property type="protein sequence ID" value="NVP01016.1"/>
    <property type="molecule type" value="Genomic_DNA"/>
</dbReference>
<keyword evidence="1" id="KW-0472">Membrane</keyword>
<proteinExistence type="predicted"/>
<keyword evidence="1" id="KW-1133">Transmembrane helix</keyword>
<comment type="caution">
    <text evidence="2">The sequence shown here is derived from an EMBL/GenBank/DDBJ whole genome shotgun (WGS) entry which is preliminary data.</text>
</comment>
<evidence type="ECO:0000313" key="2">
    <source>
        <dbReference type="EMBL" id="NVP01016.1"/>
    </source>
</evidence>
<protein>
    <submittedName>
        <fullName evidence="2">Uncharacterized protein</fullName>
    </submittedName>
</protein>
<gene>
    <name evidence="2" type="ORF">HWA77_12415</name>
</gene>
<organism evidence="2 3">
    <name type="scientific">Photobacterium damselae subsp. damselae</name>
    <name type="common">Listonella damsela</name>
    <dbReference type="NCBI Taxonomy" id="85581"/>
    <lineage>
        <taxon>Bacteria</taxon>
        <taxon>Pseudomonadati</taxon>
        <taxon>Pseudomonadota</taxon>
        <taxon>Gammaproteobacteria</taxon>
        <taxon>Vibrionales</taxon>
        <taxon>Vibrionaceae</taxon>
        <taxon>Photobacterium</taxon>
    </lineage>
</organism>